<protein>
    <recommendedName>
        <fullName evidence="4">C2H2-type domain-containing protein</fullName>
    </recommendedName>
</protein>
<evidence type="ECO:0000256" key="3">
    <source>
        <dbReference type="SAM" id="MobiDB-lite"/>
    </source>
</evidence>
<evidence type="ECO:0000313" key="5">
    <source>
        <dbReference type="EMBL" id="KAB1218460.1"/>
    </source>
</evidence>
<feature type="region of interest" description="Disordered" evidence="3">
    <location>
        <begin position="906"/>
        <end position="931"/>
    </location>
</feature>
<dbReference type="InterPro" id="IPR013087">
    <property type="entry name" value="Znf_C2H2_type"/>
</dbReference>
<dbReference type="InterPro" id="IPR006866">
    <property type="entry name" value="DUF627_N"/>
</dbReference>
<evidence type="ECO:0000256" key="2">
    <source>
        <dbReference type="ARBA" id="ARBA00022801"/>
    </source>
</evidence>
<dbReference type="Gene3D" id="1.25.40.10">
    <property type="entry name" value="Tetratricopeptide repeat domain"/>
    <property type="match status" value="1"/>
</dbReference>
<dbReference type="Pfam" id="PF04781">
    <property type="entry name" value="DUF627"/>
    <property type="match status" value="1"/>
</dbReference>
<dbReference type="AlphaFoldDB" id="A0A6A1W6Q8"/>
<dbReference type="GO" id="GO:0016787">
    <property type="term" value="F:hydrolase activity"/>
    <property type="evidence" value="ECO:0007669"/>
    <property type="project" value="UniProtKB-KW"/>
</dbReference>
<dbReference type="InterPro" id="IPR011990">
    <property type="entry name" value="TPR-like_helical_dom_sf"/>
</dbReference>
<evidence type="ECO:0000313" key="6">
    <source>
        <dbReference type="Proteomes" id="UP000516437"/>
    </source>
</evidence>
<evidence type="ECO:0000256" key="1">
    <source>
        <dbReference type="ARBA" id="ARBA00022786"/>
    </source>
</evidence>
<organism evidence="5 6">
    <name type="scientific">Morella rubra</name>
    <name type="common">Chinese bayberry</name>
    <dbReference type="NCBI Taxonomy" id="262757"/>
    <lineage>
        <taxon>Eukaryota</taxon>
        <taxon>Viridiplantae</taxon>
        <taxon>Streptophyta</taxon>
        <taxon>Embryophyta</taxon>
        <taxon>Tracheophyta</taxon>
        <taxon>Spermatophyta</taxon>
        <taxon>Magnoliopsida</taxon>
        <taxon>eudicotyledons</taxon>
        <taxon>Gunneridae</taxon>
        <taxon>Pentapetalae</taxon>
        <taxon>rosids</taxon>
        <taxon>fabids</taxon>
        <taxon>Fagales</taxon>
        <taxon>Myricaceae</taxon>
        <taxon>Morella</taxon>
    </lineage>
</organism>
<keyword evidence="2" id="KW-0378">Hydrolase</keyword>
<feature type="region of interest" description="Disordered" evidence="3">
    <location>
        <begin position="1"/>
        <end position="25"/>
    </location>
</feature>
<name>A0A6A1W6Q8_9ROSI</name>
<feature type="compositionally biased region" description="Low complexity" evidence="3">
    <location>
        <begin position="8"/>
        <end position="19"/>
    </location>
</feature>
<reference evidence="5 6" key="1">
    <citation type="journal article" date="2019" name="Plant Biotechnol. J.">
        <title>The red bayberry genome and genetic basis of sex determination.</title>
        <authorList>
            <person name="Jia H.M."/>
            <person name="Jia H.J."/>
            <person name="Cai Q.L."/>
            <person name="Wang Y."/>
            <person name="Zhao H.B."/>
            <person name="Yang W.F."/>
            <person name="Wang G.Y."/>
            <person name="Li Y.H."/>
            <person name="Zhan D.L."/>
            <person name="Shen Y.T."/>
            <person name="Niu Q.F."/>
            <person name="Chang L."/>
            <person name="Qiu J."/>
            <person name="Zhao L."/>
            <person name="Xie H.B."/>
            <person name="Fu W.Y."/>
            <person name="Jin J."/>
            <person name="Li X.W."/>
            <person name="Jiao Y."/>
            <person name="Zhou C.C."/>
            <person name="Tu T."/>
            <person name="Chai C.Y."/>
            <person name="Gao J.L."/>
            <person name="Fan L.J."/>
            <person name="van de Weg E."/>
            <person name="Wang J.Y."/>
            <person name="Gao Z.S."/>
        </authorList>
    </citation>
    <scope>NUCLEOTIDE SEQUENCE [LARGE SCALE GENOMIC DNA]</scope>
    <source>
        <tissue evidence="5">Leaves</tissue>
    </source>
</reference>
<proteinExistence type="predicted"/>
<dbReference type="PROSITE" id="PS00028">
    <property type="entry name" value="ZINC_FINGER_C2H2_1"/>
    <property type="match status" value="1"/>
</dbReference>
<accession>A0A6A1W6Q8</accession>
<evidence type="ECO:0000259" key="4">
    <source>
        <dbReference type="PROSITE" id="PS00028"/>
    </source>
</evidence>
<dbReference type="OrthoDB" id="205782at2759"/>
<dbReference type="Pfam" id="PF04780">
    <property type="entry name" value="DUF629"/>
    <property type="match status" value="1"/>
</dbReference>
<dbReference type="InterPro" id="IPR052398">
    <property type="entry name" value="Ubiquitin_hydrolase_53/54"/>
</dbReference>
<feature type="compositionally biased region" description="Basic and acidic residues" evidence="3">
    <location>
        <begin position="770"/>
        <end position="783"/>
    </location>
</feature>
<dbReference type="InterPro" id="IPR006865">
    <property type="entry name" value="DUF629"/>
</dbReference>
<dbReference type="SUPFAM" id="SSF48452">
    <property type="entry name" value="TPR-like"/>
    <property type="match status" value="1"/>
</dbReference>
<dbReference type="EMBL" id="RXIC02000021">
    <property type="protein sequence ID" value="KAB1218460.1"/>
    <property type="molecule type" value="Genomic_DNA"/>
</dbReference>
<dbReference type="PANTHER" id="PTHR22975:SF9">
    <property type="entry name" value="ECHINUS SPLICE FORM 3"/>
    <property type="match status" value="1"/>
</dbReference>
<dbReference type="Proteomes" id="UP000516437">
    <property type="component" value="Chromosome 3"/>
</dbReference>
<keyword evidence="6" id="KW-1185">Reference proteome</keyword>
<feature type="domain" description="C2H2-type" evidence="4">
    <location>
        <begin position="321"/>
        <end position="344"/>
    </location>
</feature>
<comment type="caution">
    <text evidence="5">The sequence shown here is derived from an EMBL/GenBank/DDBJ whole genome shotgun (WGS) entry which is preliminary data.</text>
</comment>
<feature type="region of interest" description="Disordered" evidence="3">
    <location>
        <begin position="770"/>
        <end position="836"/>
    </location>
</feature>
<feature type="compositionally biased region" description="Basic residues" evidence="3">
    <location>
        <begin position="784"/>
        <end position="794"/>
    </location>
</feature>
<sequence>MEHKRTYSPPGSLPQPSSSTDHPQSDATKAAIHEVCAEAIKYFHCGDHKTALGLVNDALFLHPDSAALHNAQGCMLYSISSKIHDPAAKLKELGNAIKSLCQAVALCPNSVSYRFVTALAFFAAGESHASIEECERALMIENPTDPDDDLTLMDETLAEDSSRESRIENVRKKLAEQIELIKNSMILEEWTRTENLKQRLNDISLQQVTEEIESLQRKKKAIIESTLPNVEMPTESPSRDNRFQGRRKYKNLKKSLSNDDLQGQARTYWINQMNDKEKKDLLKIGTDELEAHFDQRKLTKENEFLMEAVNFARGKEKWKFCECCCCGEIFLDAESTVKHFKDAHLGTLSENLLSLAPQFVSQETINVVESGVWNPVDAIAAAKVIDDLSSKDYGVFTVDKWPFCEDRKRALIIEKIREKLRLFVRTKCIAPSHVTIFLRLATSMLQSRIPEPLLEYHRLNLTLLSICFLEVPELKRVLESVEILDNFVPLCSLSETISNEGYGGVPERIVFSSDFSQLHLDKRLLRGEVNIPDDGTAVTSSTAENGDDDEAELPENSDAFVHWLWTGNATPGEQLKAWTSLKETRRGQGREFFEIFEKEFQLLQSVCEQKCKLLKYETYVLDVERTCRGENKEGDPITKSDAQYRLSLLLRRPQESLAESDAGRVSSILKEAESDAGLKMSIQKRKDQLDRELFKVDALILAINAAMRQTELKLGMVSVYDYRLIVVPLWKSFIQAHLKDLIDKDAAEKANAATEALLAELTLDAQKDAKKEVNARQGEGKTKDKMKKKEHRKATGASEKQHSLPQDGMEKTSLHAVQGGNYPDPEIGVPGSASRDDLMQNQGELITEEEQMLLSALERQMKFEEEAKEKLAPNENMDITNAENVEEGVPLVSSEPGDAALNENMDKTENVEDCVPVASSKPGEDVGSSEE</sequence>
<gene>
    <name evidence="5" type="ORF">CJ030_MR3G026340</name>
</gene>
<dbReference type="PANTHER" id="PTHR22975">
    <property type="entry name" value="UBIQUITIN SPECIFIC PROTEINASE"/>
    <property type="match status" value="1"/>
</dbReference>
<keyword evidence="1" id="KW-0833">Ubl conjugation pathway</keyword>